<reference evidence="1 2" key="1">
    <citation type="submission" date="2019-03" db="EMBL/GenBank/DDBJ databases">
        <title>Genomic Encyclopedia of Type Strains, Phase IV (KMG-IV): sequencing the most valuable type-strain genomes for metagenomic binning, comparative biology and taxonomic classification.</title>
        <authorList>
            <person name="Goeker M."/>
        </authorList>
    </citation>
    <scope>NUCLEOTIDE SEQUENCE [LARGE SCALE GENOMIC DNA]</scope>
    <source>
        <strain evidence="1 2">DSM 45775</strain>
    </source>
</reference>
<accession>A0A4R6VH96</accession>
<gene>
    <name evidence="1" type="ORF">EV188_10258</name>
</gene>
<name>A0A4R6VH96_9PSEU</name>
<evidence type="ECO:0000313" key="1">
    <source>
        <dbReference type="EMBL" id="TDQ62404.1"/>
    </source>
</evidence>
<protein>
    <submittedName>
        <fullName evidence="1">Uncharacterized protein</fullName>
    </submittedName>
</protein>
<organism evidence="1 2">
    <name type="scientific">Actinomycetospora succinea</name>
    <dbReference type="NCBI Taxonomy" id="663603"/>
    <lineage>
        <taxon>Bacteria</taxon>
        <taxon>Bacillati</taxon>
        <taxon>Actinomycetota</taxon>
        <taxon>Actinomycetes</taxon>
        <taxon>Pseudonocardiales</taxon>
        <taxon>Pseudonocardiaceae</taxon>
        <taxon>Actinomycetospora</taxon>
    </lineage>
</organism>
<dbReference type="Proteomes" id="UP000295705">
    <property type="component" value="Unassembled WGS sequence"/>
</dbReference>
<dbReference type="AlphaFoldDB" id="A0A4R6VH96"/>
<sequence length="96" mass="10081">MTASPDVAPQSVPERVPARVSARASVRLVAGVVAVRAAIADGSLHHHRPEDVPTGHRSHAVEVVRAWAAGEDLEAQRRRCGVCAPALVTPRPRGSA</sequence>
<keyword evidence="2" id="KW-1185">Reference proteome</keyword>
<evidence type="ECO:0000313" key="2">
    <source>
        <dbReference type="Proteomes" id="UP000295705"/>
    </source>
</evidence>
<dbReference type="EMBL" id="SNYO01000002">
    <property type="protein sequence ID" value="TDQ62404.1"/>
    <property type="molecule type" value="Genomic_DNA"/>
</dbReference>
<comment type="caution">
    <text evidence="1">The sequence shown here is derived from an EMBL/GenBank/DDBJ whole genome shotgun (WGS) entry which is preliminary data.</text>
</comment>
<proteinExistence type="predicted"/>